<dbReference type="CDD" id="cd14066">
    <property type="entry name" value="STKc_IRAK"/>
    <property type="match status" value="1"/>
</dbReference>
<feature type="domain" description="Protein kinase" evidence="22">
    <location>
        <begin position="350"/>
        <end position="627"/>
    </location>
</feature>
<comment type="catalytic activity">
    <reaction evidence="16">
        <text>L-threonyl-[protein] + ATP = O-phospho-L-threonyl-[protein] + ADP + H(+)</text>
        <dbReference type="Rhea" id="RHEA:46608"/>
        <dbReference type="Rhea" id="RHEA-COMP:11060"/>
        <dbReference type="Rhea" id="RHEA-COMP:11605"/>
        <dbReference type="ChEBI" id="CHEBI:15378"/>
        <dbReference type="ChEBI" id="CHEBI:30013"/>
        <dbReference type="ChEBI" id="CHEBI:30616"/>
        <dbReference type="ChEBI" id="CHEBI:61977"/>
        <dbReference type="ChEBI" id="CHEBI:456216"/>
        <dbReference type="EC" id="2.7.11.1"/>
    </reaction>
</comment>
<feature type="compositionally biased region" description="Basic and acidic residues" evidence="19">
    <location>
        <begin position="631"/>
        <end position="646"/>
    </location>
</feature>
<evidence type="ECO:0000256" key="17">
    <source>
        <dbReference type="ARBA" id="ARBA00048679"/>
    </source>
</evidence>
<evidence type="ECO:0000256" key="16">
    <source>
        <dbReference type="ARBA" id="ARBA00047899"/>
    </source>
</evidence>
<evidence type="ECO:0000256" key="11">
    <source>
        <dbReference type="ARBA" id="ARBA00022840"/>
    </source>
</evidence>
<protein>
    <recommendedName>
        <fullName evidence="2">non-specific serine/threonine protein kinase</fullName>
        <ecNumber evidence="2">2.7.11.1</ecNumber>
    </recommendedName>
</protein>
<evidence type="ECO:0000313" key="24">
    <source>
        <dbReference type="Proteomes" id="UP001085076"/>
    </source>
</evidence>
<comment type="subcellular location">
    <subcellularLocation>
        <location evidence="1">Cell membrane</location>
        <topology evidence="1">Single-pass type I membrane protein</topology>
    </subcellularLocation>
</comment>
<evidence type="ECO:0000259" key="22">
    <source>
        <dbReference type="PROSITE" id="PS50011"/>
    </source>
</evidence>
<dbReference type="PANTHER" id="PTHR46008:SF2">
    <property type="entry name" value="LEAF RUST 10 DISEASE-RESISTANCE LOCUS RECEPTOR-LIKE PROTEIN KINASE-LIKE 1.4"/>
    <property type="match status" value="1"/>
</dbReference>
<dbReference type="PROSITE" id="PS50011">
    <property type="entry name" value="PROTEIN_KINASE_DOM"/>
    <property type="match status" value="1"/>
</dbReference>
<accession>A0A9D5DFF7</accession>
<dbReference type="InterPro" id="IPR000719">
    <property type="entry name" value="Prot_kinase_dom"/>
</dbReference>
<evidence type="ECO:0000256" key="13">
    <source>
        <dbReference type="ARBA" id="ARBA00023136"/>
    </source>
</evidence>
<comment type="catalytic activity">
    <reaction evidence="17">
        <text>L-seryl-[protein] + ATP = O-phospho-L-seryl-[protein] + ADP + H(+)</text>
        <dbReference type="Rhea" id="RHEA:17989"/>
        <dbReference type="Rhea" id="RHEA-COMP:9863"/>
        <dbReference type="Rhea" id="RHEA-COMP:11604"/>
        <dbReference type="ChEBI" id="CHEBI:15378"/>
        <dbReference type="ChEBI" id="CHEBI:29999"/>
        <dbReference type="ChEBI" id="CHEBI:30616"/>
        <dbReference type="ChEBI" id="CHEBI:83421"/>
        <dbReference type="ChEBI" id="CHEBI:456216"/>
        <dbReference type="EC" id="2.7.11.1"/>
    </reaction>
</comment>
<evidence type="ECO:0000256" key="4">
    <source>
        <dbReference type="ARBA" id="ARBA00022527"/>
    </source>
</evidence>
<evidence type="ECO:0000256" key="2">
    <source>
        <dbReference type="ARBA" id="ARBA00012513"/>
    </source>
</evidence>
<dbReference type="EMBL" id="JAGGNH010000001">
    <property type="protein sequence ID" value="KAJ0989187.1"/>
    <property type="molecule type" value="Genomic_DNA"/>
</dbReference>
<dbReference type="Proteomes" id="UP001085076">
    <property type="component" value="Miscellaneous, Linkage group lg01"/>
</dbReference>
<dbReference type="InterPro" id="IPR025287">
    <property type="entry name" value="WAK_GUB"/>
</dbReference>
<keyword evidence="5" id="KW-0597">Phosphoprotein</keyword>
<evidence type="ECO:0000256" key="21">
    <source>
        <dbReference type="SAM" id="SignalP"/>
    </source>
</evidence>
<evidence type="ECO:0000256" key="1">
    <source>
        <dbReference type="ARBA" id="ARBA00004251"/>
    </source>
</evidence>
<dbReference type="FunFam" id="3.30.200.20:FF:000214">
    <property type="entry name" value="WAK1-OsWAK receptor-like cytoplasmic kinase (OsWAK-RLCK)"/>
    <property type="match status" value="1"/>
</dbReference>
<evidence type="ECO:0000256" key="5">
    <source>
        <dbReference type="ARBA" id="ARBA00022553"/>
    </source>
</evidence>
<dbReference type="InterPro" id="IPR011009">
    <property type="entry name" value="Kinase-like_dom_sf"/>
</dbReference>
<dbReference type="OrthoDB" id="4062651at2759"/>
<feature type="compositionally biased region" description="Polar residues" evidence="19">
    <location>
        <begin position="665"/>
        <end position="674"/>
    </location>
</feature>
<name>A0A9D5DFF7_9LILI</name>
<proteinExistence type="predicted"/>
<dbReference type="GO" id="GO:0005524">
    <property type="term" value="F:ATP binding"/>
    <property type="evidence" value="ECO:0007669"/>
    <property type="project" value="UniProtKB-UniRule"/>
</dbReference>
<dbReference type="AlphaFoldDB" id="A0A9D5DFF7"/>
<keyword evidence="9 18" id="KW-0547">Nucleotide-binding</keyword>
<comment type="caution">
    <text evidence="23">The sequence shown here is derived from an EMBL/GenBank/DDBJ whole genome shotgun (WGS) entry which is preliminary data.</text>
</comment>
<dbReference type="Gene3D" id="1.10.510.10">
    <property type="entry name" value="Transferase(Phosphotransferase) domain 1"/>
    <property type="match status" value="1"/>
</dbReference>
<dbReference type="InterPro" id="IPR017441">
    <property type="entry name" value="Protein_kinase_ATP_BS"/>
</dbReference>
<keyword evidence="6" id="KW-0808">Transferase</keyword>
<evidence type="ECO:0000256" key="7">
    <source>
        <dbReference type="ARBA" id="ARBA00022692"/>
    </source>
</evidence>
<evidence type="ECO:0000256" key="18">
    <source>
        <dbReference type="PROSITE-ProRule" id="PRU10141"/>
    </source>
</evidence>
<keyword evidence="13 20" id="KW-0472">Membrane</keyword>
<reference evidence="23" key="2">
    <citation type="journal article" date="2022" name="Hortic Res">
        <title>The genome of Dioscorea zingiberensis sheds light on the biosynthesis, origin and evolution of the medicinally important diosgenin saponins.</title>
        <authorList>
            <person name="Li Y."/>
            <person name="Tan C."/>
            <person name="Li Z."/>
            <person name="Guo J."/>
            <person name="Li S."/>
            <person name="Chen X."/>
            <person name="Wang C."/>
            <person name="Dai X."/>
            <person name="Yang H."/>
            <person name="Song W."/>
            <person name="Hou L."/>
            <person name="Xu J."/>
            <person name="Tong Z."/>
            <person name="Xu A."/>
            <person name="Yuan X."/>
            <person name="Wang W."/>
            <person name="Yang Q."/>
            <person name="Chen L."/>
            <person name="Sun Z."/>
            <person name="Wang K."/>
            <person name="Pan B."/>
            <person name="Chen J."/>
            <person name="Bao Y."/>
            <person name="Liu F."/>
            <person name="Qi X."/>
            <person name="Gang D.R."/>
            <person name="Wen J."/>
            <person name="Li J."/>
        </authorList>
    </citation>
    <scope>NUCLEOTIDE SEQUENCE</scope>
    <source>
        <strain evidence="23">Dzin_1.0</strain>
    </source>
</reference>
<feature type="transmembrane region" description="Helical" evidence="20">
    <location>
        <begin position="277"/>
        <end position="298"/>
    </location>
</feature>
<evidence type="ECO:0000256" key="10">
    <source>
        <dbReference type="ARBA" id="ARBA00022777"/>
    </source>
</evidence>
<feature type="signal peptide" evidence="21">
    <location>
        <begin position="1"/>
        <end position="27"/>
    </location>
</feature>
<evidence type="ECO:0000313" key="23">
    <source>
        <dbReference type="EMBL" id="KAJ0989187.1"/>
    </source>
</evidence>
<dbReference type="GO" id="GO:0004674">
    <property type="term" value="F:protein serine/threonine kinase activity"/>
    <property type="evidence" value="ECO:0007669"/>
    <property type="project" value="UniProtKB-KW"/>
</dbReference>
<dbReference type="InterPro" id="IPR008271">
    <property type="entry name" value="Ser/Thr_kinase_AS"/>
</dbReference>
<dbReference type="SMART" id="SM00220">
    <property type="entry name" value="S_TKc"/>
    <property type="match status" value="1"/>
</dbReference>
<feature type="region of interest" description="Disordered" evidence="19">
    <location>
        <begin position="631"/>
        <end position="674"/>
    </location>
</feature>
<sequence>MHPQHNTLLPFLMILFPFSCLLSSSSSQKPFLRYLNCLPKPFSCGDLHTNISYPFRLDSRHDYCGYPGFYLNCTNNNTTLTITMNGTLYVVKNLDYFNHILTILDADFSGHPCPLTYTNTTIDTSMVENYDRTQILTLHINCTSPPAHVPVPSSLMDIPCLLEETGKHSYYSLESGTVGLQAFPGDQYCASTATIPVNLAAADRLSKSPMAFSDVLQEGFTVKWIAGRGWCSLCINSGGVCGYDGNNPGDQTCYCPYGSTTGLCYSGPVKSKKKTPIIIGVVSGVAGIFMICCLWWLCSLRKRQQRSSSTLLGRASPSDPSSMKDPEYGSTHYPTHIFCYQELEEATGNFAEANELGDGGFGTVYKGILRDGRTVAVKRLYENNYKRVEQFANEILILSRLRHTNLVILYGCTSRHSRELLLVYEFVPNGTVADHLHGPRAHEGSLTWPVRMSIAIETADALAYLHAVKPQIIHRDVKTNNILLDNNFHVKVADFGLSRLFPAHVTHVSTAPQGTPGYVDPEYHQCYQLTEKSDVYSFGVVLVELISSKPAVDITRHRHEINLANMAINKIQNSELDELIDPALGYETDYGVKRMITLVAELAFRCLQGDGDLRPPIREVLEVLREIERGGSKAAEDDIPMKDDAGLLKSLPPDSPDTVMDKWSSKVTTPNTSK</sequence>
<feature type="chain" id="PRO_5038362411" description="non-specific serine/threonine protein kinase" evidence="21">
    <location>
        <begin position="28"/>
        <end position="674"/>
    </location>
</feature>
<evidence type="ECO:0000256" key="15">
    <source>
        <dbReference type="ARBA" id="ARBA00023180"/>
    </source>
</evidence>
<dbReference type="PANTHER" id="PTHR46008">
    <property type="entry name" value="LEAF RUST 10 DISEASE-RESISTANCE LOCUS RECEPTOR-LIKE PROTEIN KINASE-LIKE 1.4"/>
    <property type="match status" value="1"/>
</dbReference>
<keyword evidence="12 20" id="KW-1133">Transmembrane helix</keyword>
<dbReference type="EC" id="2.7.11.1" evidence="2"/>
<feature type="binding site" evidence="18">
    <location>
        <position position="378"/>
    </location>
    <ligand>
        <name>ATP</name>
        <dbReference type="ChEBI" id="CHEBI:30616"/>
    </ligand>
</feature>
<keyword evidence="8 21" id="KW-0732">Signal</keyword>
<evidence type="ECO:0000256" key="12">
    <source>
        <dbReference type="ARBA" id="ARBA00022989"/>
    </source>
</evidence>
<keyword evidence="11 18" id="KW-0067">ATP-binding</keyword>
<keyword evidence="10" id="KW-0418">Kinase</keyword>
<dbReference type="Pfam" id="PF00069">
    <property type="entry name" value="Pkinase"/>
    <property type="match status" value="1"/>
</dbReference>
<dbReference type="Pfam" id="PF14380">
    <property type="entry name" value="WAK_assoc"/>
    <property type="match status" value="1"/>
</dbReference>
<keyword evidence="14" id="KW-0675">Receptor</keyword>
<evidence type="ECO:0000256" key="6">
    <source>
        <dbReference type="ARBA" id="ARBA00022679"/>
    </source>
</evidence>
<gene>
    <name evidence="23" type="ORF">J5N97_007543</name>
</gene>
<dbReference type="Pfam" id="PF13947">
    <property type="entry name" value="GUB_WAK_bind"/>
    <property type="match status" value="1"/>
</dbReference>
<organism evidence="23 24">
    <name type="scientific">Dioscorea zingiberensis</name>
    <dbReference type="NCBI Taxonomy" id="325984"/>
    <lineage>
        <taxon>Eukaryota</taxon>
        <taxon>Viridiplantae</taxon>
        <taxon>Streptophyta</taxon>
        <taxon>Embryophyta</taxon>
        <taxon>Tracheophyta</taxon>
        <taxon>Spermatophyta</taxon>
        <taxon>Magnoliopsida</taxon>
        <taxon>Liliopsida</taxon>
        <taxon>Dioscoreales</taxon>
        <taxon>Dioscoreaceae</taxon>
        <taxon>Dioscorea</taxon>
    </lineage>
</organism>
<dbReference type="PROSITE" id="PS00107">
    <property type="entry name" value="PROTEIN_KINASE_ATP"/>
    <property type="match status" value="1"/>
</dbReference>
<evidence type="ECO:0000256" key="8">
    <source>
        <dbReference type="ARBA" id="ARBA00022729"/>
    </source>
</evidence>
<keyword evidence="4" id="KW-0723">Serine/threonine-protein kinase</keyword>
<dbReference type="InterPro" id="IPR032872">
    <property type="entry name" value="WAK_assoc_C"/>
</dbReference>
<keyword evidence="3" id="KW-1003">Cell membrane</keyword>
<dbReference type="SUPFAM" id="SSF56112">
    <property type="entry name" value="Protein kinase-like (PK-like)"/>
    <property type="match status" value="1"/>
</dbReference>
<dbReference type="Gene3D" id="3.30.200.20">
    <property type="entry name" value="Phosphorylase Kinase, domain 1"/>
    <property type="match status" value="1"/>
</dbReference>
<evidence type="ECO:0000256" key="9">
    <source>
        <dbReference type="ARBA" id="ARBA00022741"/>
    </source>
</evidence>
<dbReference type="FunFam" id="1.10.510.10:FF:000161">
    <property type="entry name" value="Wall-associated receptor kinase-like 20"/>
    <property type="match status" value="1"/>
</dbReference>
<evidence type="ECO:0000256" key="14">
    <source>
        <dbReference type="ARBA" id="ARBA00023170"/>
    </source>
</evidence>
<reference evidence="23" key="1">
    <citation type="submission" date="2021-03" db="EMBL/GenBank/DDBJ databases">
        <authorList>
            <person name="Li Z."/>
            <person name="Yang C."/>
        </authorList>
    </citation>
    <scope>NUCLEOTIDE SEQUENCE</scope>
    <source>
        <strain evidence="23">Dzin_1.0</strain>
        <tissue evidence="23">Leaf</tissue>
    </source>
</reference>
<dbReference type="GO" id="GO:0030247">
    <property type="term" value="F:polysaccharide binding"/>
    <property type="evidence" value="ECO:0007669"/>
    <property type="project" value="InterPro"/>
</dbReference>
<keyword evidence="7 20" id="KW-0812">Transmembrane</keyword>
<evidence type="ECO:0000256" key="19">
    <source>
        <dbReference type="SAM" id="MobiDB-lite"/>
    </source>
</evidence>
<keyword evidence="24" id="KW-1185">Reference proteome</keyword>
<dbReference type="PROSITE" id="PS00108">
    <property type="entry name" value="PROTEIN_KINASE_ST"/>
    <property type="match status" value="1"/>
</dbReference>
<evidence type="ECO:0000256" key="20">
    <source>
        <dbReference type="SAM" id="Phobius"/>
    </source>
</evidence>
<evidence type="ECO:0000256" key="3">
    <source>
        <dbReference type="ARBA" id="ARBA00022475"/>
    </source>
</evidence>
<dbReference type="GO" id="GO:0005886">
    <property type="term" value="C:plasma membrane"/>
    <property type="evidence" value="ECO:0007669"/>
    <property type="project" value="UniProtKB-SubCell"/>
</dbReference>
<keyword evidence="15" id="KW-0325">Glycoprotein</keyword>